<feature type="compositionally biased region" description="Polar residues" evidence="3">
    <location>
        <begin position="230"/>
        <end position="240"/>
    </location>
</feature>
<dbReference type="InterPro" id="IPR050342">
    <property type="entry name" value="HMGB"/>
</dbReference>
<dbReference type="InterPro" id="IPR009071">
    <property type="entry name" value="HMG_box_dom"/>
</dbReference>
<dbReference type="AlphaFoldDB" id="A0A816ZJX4"/>
<feature type="DNA-binding region" description="HMG box" evidence="2">
    <location>
        <begin position="160"/>
        <end position="222"/>
    </location>
</feature>
<evidence type="ECO:0000313" key="6">
    <source>
        <dbReference type="Proteomes" id="UP000663824"/>
    </source>
</evidence>
<evidence type="ECO:0000256" key="2">
    <source>
        <dbReference type="PROSITE-ProRule" id="PRU00267"/>
    </source>
</evidence>
<evidence type="ECO:0000313" key="5">
    <source>
        <dbReference type="EMBL" id="CAF2216745.1"/>
    </source>
</evidence>
<dbReference type="CDD" id="cd00084">
    <property type="entry name" value="HMG-box_SF"/>
    <property type="match status" value="1"/>
</dbReference>
<evidence type="ECO:0000256" key="3">
    <source>
        <dbReference type="SAM" id="MobiDB-lite"/>
    </source>
</evidence>
<keyword evidence="2" id="KW-0539">Nucleus</keyword>
<feature type="compositionally biased region" description="Basic residues" evidence="3">
    <location>
        <begin position="251"/>
        <end position="261"/>
    </location>
</feature>
<dbReference type="PROSITE" id="PS50118">
    <property type="entry name" value="HMG_BOX_2"/>
    <property type="match status" value="2"/>
</dbReference>
<proteinExistence type="predicted"/>
<sequence>MWTTGATHMIARLTGSTIFANHSLTSMFPYNPPSFSTKSEESPPPPPPSADVESMKKIAEFRKSRRGTAFSFFVGEQYGQISQTHPDLRMTQITKRIAELWKALPDDKRQVYVKLSQDHKVKYEQEKSRLSANDLKILDNDTKCKLIERDMKENLKFFPKKKPHSAYMHFLGSLDRGEGGVGNFMTGAARLWSQMAEQDKQKFRDLHEQEKVKYNEALLSWAMLQENQGKFQHKSSSSSPAIHHDEEKTKSTIKKKVSVKKVAKDPSESTVSAEKTTQKKSTKAKSDKEDSSSSSSESESSPKVKRSNKTTVSKHS</sequence>
<dbReference type="Gene3D" id="1.10.30.10">
    <property type="entry name" value="High mobility group box domain"/>
    <property type="match status" value="2"/>
</dbReference>
<dbReference type="PANTHER" id="PTHR48112">
    <property type="entry name" value="HIGH MOBILITY GROUP PROTEIN DSP1"/>
    <property type="match status" value="1"/>
</dbReference>
<dbReference type="Proteomes" id="UP000663824">
    <property type="component" value="Unassembled WGS sequence"/>
</dbReference>
<feature type="domain" description="HMG box" evidence="4">
    <location>
        <begin position="63"/>
        <end position="131"/>
    </location>
</feature>
<evidence type="ECO:0000259" key="4">
    <source>
        <dbReference type="PROSITE" id="PS50118"/>
    </source>
</evidence>
<comment type="caution">
    <text evidence="5">The sequence shown here is derived from an EMBL/GenBank/DDBJ whole genome shotgun (WGS) entry which is preliminary data.</text>
</comment>
<dbReference type="Pfam" id="PF00505">
    <property type="entry name" value="HMG_box"/>
    <property type="match status" value="1"/>
</dbReference>
<feature type="domain" description="HMG box" evidence="4">
    <location>
        <begin position="160"/>
        <end position="222"/>
    </location>
</feature>
<feature type="compositionally biased region" description="Low complexity" evidence="3">
    <location>
        <begin position="292"/>
        <end position="301"/>
    </location>
</feature>
<dbReference type="SUPFAM" id="SSF47095">
    <property type="entry name" value="HMG-box"/>
    <property type="match status" value="2"/>
</dbReference>
<feature type="compositionally biased region" description="Basic residues" evidence="3">
    <location>
        <begin position="303"/>
        <end position="316"/>
    </location>
</feature>
<dbReference type="InterPro" id="IPR036910">
    <property type="entry name" value="HMG_box_dom_sf"/>
</dbReference>
<dbReference type="GO" id="GO:0003677">
    <property type="term" value="F:DNA binding"/>
    <property type="evidence" value="ECO:0007669"/>
    <property type="project" value="UniProtKB-UniRule"/>
</dbReference>
<protein>
    <recommendedName>
        <fullName evidence="4">HMG box domain-containing protein</fullName>
    </recommendedName>
</protein>
<accession>A0A816ZJX4</accession>
<name>A0A816ZJX4_9BILA</name>
<dbReference type="EMBL" id="CAJNRE010019910">
    <property type="protein sequence ID" value="CAF2216745.1"/>
    <property type="molecule type" value="Genomic_DNA"/>
</dbReference>
<dbReference type="GO" id="GO:0005634">
    <property type="term" value="C:nucleus"/>
    <property type="evidence" value="ECO:0007669"/>
    <property type="project" value="UniProtKB-UniRule"/>
</dbReference>
<keyword evidence="1 2" id="KW-0238">DNA-binding</keyword>
<reference evidence="5" key="1">
    <citation type="submission" date="2021-02" db="EMBL/GenBank/DDBJ databases">
        <authorList>
            <person name="Nowell W R."/>
        </authorList>
    </citation>
    <scope>NUCLEOTIDE SEQUENCE</scope>
</reference>
<dbReference type="SMART" id="SM00398">
    <property type="entry name" value="HMG"/>
    <property type="match status" value="2"/>
</dbReference>
<feature type="region of interest" description="Disordered" evidence="3">
    <location>
        <begin position="230"/>
        <end position="316"/>
    </location>
</feature>
<gene>
    <name evidence="5" type="ORF">MBJ925_LOCUS36171</name>
</gene>
<feature type="DNA-binding region" description="HMG box" evidence="2">
    <location>
        <begin position="63"/>
        <end position="131"/>
    </location>
</feature>
<evidence type="ECO:0000256" key="1">
    <source>
        <dbReference type="ARBA" id="ARBA00023125"/>
    </source>
</evidence>
<organism evidence="5 6">
    <name type="scientific">Rotaria magnacalcarata</name>
    <dbReference type="NCBI Taxonomy" id="392030"/>
    <lineage>
        <taxon>Eukaryota</taxon>
        <taxon>Metazoa</taxon>
        <taxon>Spiralia</taxon>
        <taxon>Gnathifera</taxon>
        <taxon>Rotifera</taxon>
        <taxon>Eurotatoria</taxon>
        <taxon>Bdelloidea</taxon>
        <taxon>Philodinida</taxon>
        <taxon>Philodinidae</taxon>
        <taxon>Rotaria</taxon>
    </lineage>
</organism>